<reference evidence="3 4" key="1">
    <citation type="journal article" date="2019" name="Int. J. Syst. Evol. Microbiol.">
        <title>The Global Catalogue of Microorganisms (GCM) 10K type strain sequencing project: providing services to taxonomists for standard genome sequencing and annotation.</title>
        <authorList>
            <consortium name="The Broad Institute Genomics Platform"/>
            <consortium name="The Broad Institute Genome Sequencing Center for Infectious Disease"/>
            <person name="Wu L."/>
            <person name="Ma J."/>
        </authorList>
    </citation>
    <scope>NUCLEOTIDE SEQUENCE [LARGE SCALE GENOMIC DNA]</scope>
    <source>
        <strain evidence="3 4">JCM 3272</strain>
    </source>
</reference>
<dbReference type="EMBL" id="BAAARV010000145">
    <property type="protein sequence ID" value="GAA2396322.1"/>
    <property type="molecule type" value="Genomic_DNA"/>
</dbReference>
<feature type="transmembrane region" description="Helical" evidence="2">
    <location>
        <begin position="247"/>
        <end position="267"/>
    </location>
</feature>
<feature type="compositionally biased region" description="Low complexity" evidence="1">
    <location>
        <begin position="398"/>
        <end position="439"/>
    </location>
</feature>
<dbReference type="Proteomes" id="UP001501444">
    <property type="component" value="Unassembled WGS sequence"/>
</dbReference>
<gene>
    <name evidence="3" type="ORF">GCM10010170_112010</name>
</gene>
<keyword evidence="2" id="KW-0472">Membrane</keyword>
<keyword evidence="2" id="KW-1133">Transmembrane helix</keyword>
<dbReference type="SUPFAM" id="SSF103473">
    <property type="entry name" value="MFS general substrate transporter"/>
    <property type="match status" value="1"/>
</dbReference>
<feature type="region of interest" description="Disordered" evidence="1">
    <location>
        <begin position="451"/>
        <end position="562"/>
    </location>
</feature>
<dbReference type="InterPro" id="IPR036259">
    <property type="entry name" value="MFS_trans_sf"/>
</dbReference>
<feature type="transmembrane region" description="Helical" evidence="2">
    <location>
        <begin position="215"/>
        <end position="241"/>
    </location>
</feature>
<evidence type="ECO:0008006" key="5">
    <source>
        <dbReference type="Google" id="ProtNLM"/>
    </source>
</evidence>
<dbReference type="PANTHER" id="PTHR23542">
    <property type="match status" value="1"/>
</dbReference>
<comment type="caution">
    <text evidence="3">The sequence shown here is derived from an EMBL/GenBank/DDBJ whole genome shotgun (WGS) entry which is preliminary data.</text>
</comment>
<sequence length="619" mass="60208">MHLAPYRQVLALPGVRSLMVLALLARIPITAIGVTMTLHVEQDLHRGWGAAGLVGAALTVGTALGGPLNGRFVDRRGLRPMLVVTTLAEAVFWSVAPFLGYPALLAGALVAGVFSLPVFSVIRQSVAALVPAEHRRQAYALDSMSVELSFMAGPPLAVVLMSTVSGRTAMWSIGAALVLSGTALFITNPPVREPSSATGPAAAPVRRRDWLTPRFLAVCAAAAATTVVLSGTDLGIVATLLGADQMGVVGALLAVWGVYSLIGGFVYGALPRAVPLVALLAGLSLFTIPAGLVGHAWPLLFLTLLPAGALCAPTLSASVDLVSRLVPPAARGEAMGWHGSSLTVGLAIGSPLAGWAIDHGSPSWGFAVVGLLGAAIAATLLAFRRLDAPTPSAPDPSPSAATAAAPADPASTPAADGSSPSAAAALDASSPTGAASAPAVAGSSPAAAAAASPVLDPSSPTGAASMPATAGSSPTAAAASPVLDASSPTGAASTPAADTSSFTATAAPAADAPSGAATTASSLVADASSLSTATSSSALDMSSPAASSLSPAPSSAGSLAALPADRSSEFAVPADAGLPTFAPSAAASSHAEPGSSRAAGDTAFRAPAAAPSAVAANPA</sequence>
<dbReference type="InterPro" id="IPR011701">
    <property type="entry name" value="MFS"/>
</dbReference>
<proteinExistence type="predicted"/>
<feature type="compositionally biased region" description="Low complexity" evidence="1">
    <location>
        <begin position="582"/>
        <end position="619"/>
    </location>
</feature>
<feature type="transmembrane region" description="Helical" evidence="2">
    <location>
        <begin position="46"/>
        <end position="65"/>
    </location>
</feature>
<feature type="transmembrane region" description="Helical" evidence="2">
    <location>
        <begin position="168"/>
        <end position="186"/>
    </location>
</feature>
<keyword evidence="2" id="KW-0812">Transmembrane</keyword>
<keyword evidence="4" id="KW-1185">Reference proteome</keyword>
<feature type="transmembrane region" description="Helical" evidence="2">
    <location>
        <begin position="334"/>
        <end position="357"/>
    </location>
</feature>
<dbReference type="PANTHER" id="PTHR23542:SF1">
    <property type="entry name" value="MAJOR FACILITATOR SUPERFAMILY (MFS) PROFILE DOMAIN-CONTAINING PROTEIN"/>
    <property type="match status" value="1"/>
</dbReference>
<organism evidence="3 4">
    <name type="scientific">Dactylosporangium salmoneum</name>
    <dbReference type="NCBI Taxonomy" id="53361"/>
    <lineage>
        <taxon>Bacteria</taxon>
        <taxon>Bacillati</taxon>
        <taxon>Actinomycetota</taxon>
        <taxon>Actinomycetes</taxon>
        <taxon>Micromonosporales</taxon>
        <taxon>Micromonosporaceae</taxon>
        <taxon>Dactylosporangium</taxon>
    </lineage>
</organism>
<feature type="transmembrane region" description="Helical" evidence="2">
    <location>
        <begin position="20"/>
        <end position="40"/>
    </location>
</feature>
<dbReference type="Pfam" id="PF07690">
    <property type="entry name" value="MFS_1"/>
    <property type="match status" value="1"/>
</dbReference>
<dbReference type="Gene3D" id="1.20.1250.20">
    <property type="entry name" value="MFS general substrate transporter like domains"/>
    <property type="match status" value="2"/>
</dbReference>
<evidence type="ECO:0000256" key="1">
    <source>
        <dbReference type="SAM" id="MobiDB-lite"/>
    </source>
</evidence>
<feature type="transmembrane region" description="Helical" evidence="2">
    <location>
        <begin position="363"/>
        <end position="383"/>
    </location>
</feature>
<accession>A0ABN3I808</accession>
<name>A0ABN3I808_9ACTN</name>
<protein>
    <recommendedName>
        <fullName evidence="5">MFS transporter</fullName>
    </recommendedName>
</protein>
<evidence type="ECO:0000313" key="4">
    <source>
        <dbReference type="Proteomes" id="UP001501444"/>
    </source>
</evidence>
<feature type="transmembrane region" description="Helical" evidence="2">
    <location>
        <begin position="274"/>
        <end position="293"/>
    </location>
</feature>
<evidence type="ECO:0000313" key="3">
    <source>
        <dbReference type="EMBL" id="GAA2396322.1"/>
    </source>
</evidence>
<feature type="region of interest" description="Disordered" evidence="1">
    <location>
        <begin position="390"/>
        <end position="439"/>
    </location>
</feature>
<feature type="transmembrane region" description="Helical" evidence="2">
    <location>
        <begin position="101"/>
        <end position="122"/>
    </location>
</feature>
<feature type="region of interest" description="Disordered" evidence="1">
    <location>
        <begin position="575"/>
        <end position="619"/>
    </location>
</feature>
<evidence type="ECO:0000256" key="2">
    <source>
        <dbReference type="SAM" id="Phobius"/>
    </source>
</evidence>